<dbReference type="AlphaFoldDB" id="A0A9P8T0F0"/>
<evidence type="ECO:0000313" key="3">
    <source>
        <dbReference type="Proteomes" id="UP000769157"/>
    </source>
</evidence>
<feature type="compositionally biased region" description="Polar residues" evidence="1">
    <location>
        <begin position="127"/>
        <end position="140"/>
    </location>
</feature>
<evidence type="ECO:0000256" key="1">
    <source>
        <dbReference type="SAM" id="MobiDB-lite"/>
    </source>
</evidence>
<sequence>MSVLDVYGLVMLGNLSSGGFELMIVAEAPVSLRFSFKKLLEKFCESIWYVVTMSRIFFGSKSNDERSDWPDWFTNPPDGVVLVVSVALRSEFDGNGDEDQGEQVECCCWDQQPACPGEIGEKKQHNGDTNQGGRNKGQTR</sequence>
<dbReference type="RefSeq" id="XP_046058234.1">
    <property type="nucleotide sequence ID" value="XM_046208478.1"/>
</dbReference>
<feature type="region of interest" description="Disordered" evidence="1">
    <location>
        <begin position="118"/>
        <end position="140"/>
    </location>
</feature>
<reference evidence="2" key="1">
    <citation type="journal article" date="2021" name="Open Biol.">
        <title>Shared evolutionary footprints suggest mitochondrial oxidative damage underlies multiple complex I losses in fungi.</title>
        <authorList>
            <person name="Schikora-Tamarit M.A."/>
            <person name="Marcet-Houben M."/>
            <person name="Nosek J."/>
            <person name="Gabaldon T."/>
        </authorList>
    </citation>
    <scope>NUCLEOTIDE SEQUENCE</scope>
    <source>
        <strain evidence="2">CBS6075</strain>
    </source>
</reference>
<reference evidence="2" key="2">
    <citation type="submission" date="2021-01" db="EMBL/GenBank/DDBJ databases">
        <authorList>
            <person name="Schikora-Tamarit M.A."/>
        </authorList>
    </citation>
    <scope>NUCLEOTIDE SEQUENCE</scope>
    <source>
        <strain evidence="2">CBS6075</strain>
    </source>
</reference>
<protein>
    <submittedName>
        <fullName evidence="2">Uncharacterized protein</fullName>
    </submittedName>
</protein>
<dbReference type="Proteomes" id="UP000769157">
    <property type="component" value="Unassembled WGS sequence"/>
</dbReference>
<evidence type="ECO:0000313" key="2">
    <source>
        <dbReference type="EMBL" id="KAH3660531.1"/>
    </source>
</evidence>
<dbReference type="EMBL" id="JAEUBE010000504">
    <property type="protein sequence ID" value="KAH3660531.1"/>
    <property type="molecule type" value="Genomic_DNA"/>
</dbReference>
<accession>A0A9P8T0F0</accession>
<name>A0A9P8T0F0_9ASCO</name>
<organism evidence="2 3">
    <name type="scientific">Ogataea philodendri</name>
    <dbReference type="NCBI Taxonomy" id="1378263"/>
    <lineage>
        <taxon>Eukaryota</taxon>
        <taxon>Fungi</taxon>
        <taxon>Dikarya</taxon>
        <taxon>Ascomycota</taxon>
        <taxon>Saccharomycotina</taxon>
        <taxon>Pichiomycetes</taxon>
        <taxon>Pichiales</taxon>
        <taxon>Pichiaceae</taxon>
        <taxon>Ogataea</taxon>
    </lineage>
</organism>
<keyword evidence="3" id="KW-1185">Reference proteome</keyword>
<dbReference type="GeneID" id="70239081"/>
<comment type="caution">
    <text evidence="2">The sequence shown here is derived from an EMBL/GenBank/DDBJ whole genome shotgun (WGS) entry which is preliminary data.</text>
</comment>
<gene>
    <name evidence="2" type="ORF">OGAPHI_007117</name>
</gene>
<proteinExistence type="predicted"/>